<organism evidence="1 2">
    <name type="scientific">Synechococcus phage metaG-MbCM1</name>
    <dbReference type="NCBI Taxonomy" id="1079999"/>
    <lineage>
        <taxon>Viruses</taxon>
        <taxon>Duplodnaviria</taxon>
        <taxon>Heunggongvirae</taxon>
        <taxon>Uroviricota</taxon>
        <taxon>Caudoviricetes</taxon>
        <taxon>Pantevenvirales</taxon>
        <taxon>Kyanoviridae</taxon>
        <taxon>Galenevirus</taxon>
        <taxon>Galenevirus mbcm1</taxon>
    </lineage>
</organism>
<dbReference type="OrthoDB" id="7316at10239"/>
<proteinExistence type="predicted"/>
<sequence length="369" mass="39562">MSTLNVNELHASSLQNFEKNFDDREALIVAGTCNMSALGQLSLPTGTTAQRPSSPSVGMIRFNSELLQVEVWNGNSWLQVIRASAGGNDGGTPATAASSVQELMDAGVASDGNYYLNFDGTTRRYFVPINSHPYYLLIGNWGGGGAAFFSNASSLSGQNLNDTGDSTPTGSFASNSTWGYYRNASGSDFKYATFSNRGVSYRYVKMRMNLYNYYSNDGQNGRNFLNISSGVGDGLTIMRDNSGSGDGQHIFTYYTAISNNDSNSCPSVAGTQPTHVAGGNNPGGFMGNRYTCFSRSGSSYTSEYVRNFTVQAGDNSGGTGPNVINGDAWFTVDLGTTYSDNMHIVIHSDQDTGNEDTYLKRGCVLVRPA</sequence>
<dbReference type="Proteomes" id="UP000007597">
    <property type="component" value="Segment"/>
</dbReference>
<protein>
    <submittedName>
        <fullName evidence="1">Uncharacterized protein</fullName>
    </submittedName>
</protein>
<dbReference type="EMBL" id="JN371769">
    <property type="protein sequence ID" value="AFD02876.1"/>
    <property type="molecule type" value="Genomic_DNA"/>
</dbReference>
<reference evidence="1 2" key="1">
    <citation type="submission" date="2011-07" db="EMBL/GenBank/DDBJ databases">
        <title>Viral Tagging: a high-throughput approach to explore virus-host interactions.</title>
        <authorList>
            <person name="Deng L."/>
            <person name="Sullivan M.B."/>
            <person name="Poulos B."/>
            <person name="Ignacio Espinoza J.C."/>
        </authorList>
    </citation>
    <scope>NUCLEOTIDE SEQUENCE [LARGE SCALE GENOMIC DNA]</scope>
</reference>
<name>H8ZN15_9CAUD</name>
<evidence type="ECO:0000313" key="1">
    <source>
        <dbReference type="EMBL" id="AFD02876.1"/>
    </source>
</evidence>
<dbReference type="GeneID" id="14005300"/>
<dbReference type="RefSeq" id="YP_007001527.1">
    <property type="nucleotide sequence ID" value="NC_019443.1"/>
</dbReference>
<evidence type="ECO:0000313" key="2">
    <source>
        <dbReference type="Proteomes" id="UP000007597"/>
    </source>
</evidence>
<dbReference type="KEGG" id="vg:14005300"/>
<keyword evidence="2" id="KW-1185">Reference proteome</keyword>
<accession>H8ZN15</accession>